<accession>A0A0L6V143</accession>
<evidence type="ECO:0000256" key="1">
    <source>
        <dbReference type="SAM" id="MobiDB-lite"/>
    </source>
</evidence>
<comment type="caution">
    <text evidence="3">The sequence shown here is derived from an EMBL/GenBank/DDBJ whole genome shotgun (WGS) entry which is preliminary data.</text>
</comment>
<proteinExistence type="predicted"/>
<reference evidence="3 4" key="1">
    <citation type="submission" date="2015-08" db="EMBL/GenBank/DDBJ databases">
        <title>Next Generation Sequencing and Analysis of the Genome of Puccinia sorghi L Schw, the Causal Agent of Maize Common Rust.</title>
        <authorList>
            <person name="Rochi L."/>
            <person name="Burguener G."/>
            <person name="Darino M."/>
            <person name="Turjanski A."/>
            <person name="Kreff E."/>
            <person name="Dieguez M.J."/>
            <person name="Sacco F."/>
        </authorList>
    </citation>
    <scope>NUCLEOTIDE SEQUENCE [LARGE SCALE GENOMIC DNA]</scope>
    <source>
        <strain evidence="3 4">RO10H11247</strain>
    </source>
</reference>
<name>A0A0L6V143_9BASI</name>
<keyword evidence="2" id="KW-0472">Membrane</keyword>
<protein>
    <submittedName>
        <fullName evidence="3">Uncharacterized protein</fullName>
    </submittedName>
</protein>
<feature type="compositionally biased region" description="Basic and acidic residues" evidence="1">
    <location>
        <begin position="779"/>
        <end position="789"/>
    </location>
</feature>
<evidence type="ECO:0000313" key="3">
    <source>
        <dbReference type="EMBL" id="KNZ54237.1"/>
    </source>
</evidence>
<dbReference type="EMBL" id="LAVV01007947">
    <property type="protein sequence ID" value="KNZ54237.1"/>
    <property type="molecule type" value="Genomic_DNA"/>
</dbReference>
<dbReference type="Proteomes" id="UP000037035">
    <property type="component" value="Unassembled WGS sequence"/>
</dbReference>
<gene>
    <name evidence="3" type="ORF">VP01_2g5</name>
</gene>
<keyword evidence="2" id="KW-1133">Transmembrane helix</keyword>
<feature type="transmembrane region" description="Helical" evidence="2">
    <location>
        <begin position="1577"/>
        <end position="1595"/>
    </location>
</feature>
<evidence type="ECO:0000256" key="2">
    <source>
        <dbReference type="SAM" id="Phobius"/>
    </source>
</evidence>
<organism evidence="3 4">
    <name type="scientific">Puccinia sorghi</name>
    <dbReference type="NCBI Taxonomy" id="27349"/>
    <lineage>
        <taxon>Eukaryota</taxon>
        <taxon>Fungi</taxon>
        <taxon>Dikarya</taxon>
        <taxon>Basidiomycota</taxon>
        <taxon>Pucciniomycotina</taxon>
        <taxon>Pucciniomycetes</taxon>
        <taxon>Pucciniales</taxon>
        <taxon>Pucciniaceae</taxon>
        <taxon>Puccinia</taxon>
    </lineage>
</organism>
<evidence type="ECO:0000313" key="4">
    <source>
        <dbReference type="Proteomes" id="UP000037035"/>
    </source>
</evidence>
<keyword evidence="2" id="KW-0812">Transmembrane</keyword>
<keyword evidence="4" id="KW-1185">Reference proteome</keyword>
<dbReference type="VEuPathDB" id="FungiDB:VP01_2g5"/>
<feature type="region of interest" description="Disordered" evidence="1">
    <location>
        <begin position="776"/>
        <end position="803"/>
    </location>
</feature>
<sequence>MSLFKFFLQPKISQNSYQSVAIIFPSHSFQPLAQPKTKEKGRIADSVYVLLWGGTRRNEVNYYTARTWTDLWALLSPLQLFLLYISFAATEICIIYRIAKYRKREKEEQIWERVSPLHFRGERLARVNMIHLCSGLLVPSFTRKRQDFPVEQMRGFHHNLRPTYCSNTSENVSGLHLLRLVVGTFLIFILNRSMTRPFLFFIIQSWDGSAKTRLQTFFKIRIQGKQAHKEILLNRQKKKNVRTLDKCTRKDISLIFNRSSVTDTVGDRGIVSIFPPVISAICRRDDTYICKHGKKIKEYMRDLLPESLQLRVRIDGGVPHAASMLPQSLQLRVRESRKRKRLLGREMRPLFVHVSSYENGSREIRQGPKSVIRGAFGRARLCLGPRALGRIVALQSSAQTGEADKDRVGKKDFCMVGAMNSDIGPRIDNLKLPEVVRRHPEALPVRMVTNLYTPYPLTEAKWVRTGDVDSKWEANKNKLGKNIRVMQSHQMELRTLSLFNFLRTPGAHGHQAPSAVSHRSEVGKNWGGRFLDLPDEGGGEGMTRASAGSGLEGLLVRMVSELDTANPLTEAKSVRREDVNSWISRIMACLQETLGSACWQASTVRKVGPDKRLRLQDVPINGEAWGEIGALIQTVINERWCLRTFIPLGCRASNHGFTMAAKMLRTGSESGMYDLIGIKTMARNQFLCQHPIYRWCETDQDGIKESSASRRDSRSCLSLNSIQQALSATHTWMIQTYWMLQIGLSVGDTDTQRLHQAMAIPTLRSDGEEIAKLQKRGGKAVEHPRHGEENYSGIAAKKPGTGSMEPSMRIGELELVMGGQAHQRSPIYLNSSTKNKTAPSRQPYCVTFRFIDSYLYIYLLCSLLQSTSIHRRTHKVSLHKQKLITSILSRVTLMPIASDHSIRSAQLAQVQSCGALTGGMIVWLQTSVDRQYHCSKYPSDSQTKLTASILSYSGCRVHNSPLLFGPAHLPPSKICALAHHGTCPPVTTRSSKCNLYSLERKLRVVDDSYSLLRRSIHIFIYNLKLGETRKPRIWRGVQSPKGLHRSSCFFSSEAILMQLRNVDCIGYSASFSQDVPTIEERASTSSRRRSLVELSNPSRIISFMPASTCSRVSEIQRLMKLVVFSSRKDYDDGGVTFYFCKKWTQFITGRRKNWTNSCFQSSSEIQWKHYSIVSLLLDGRICACLMNFKLIMIYSSNMIRPQLSNNPQSIFSMVGKRIPIILEQEVFGNGGSLASVIAALDQVLMPQLSKIFTSCVMTFLNSYVLFFIIRPTTFSSFQIDYSLSSHNLLILYIYPGYKPLKSSVIHHYSIPYHQNNKIGMFTGKQIIKGARFATPISWLCNPQNSQPIPQMLPERPDEFLPLRAWYTQEAEAIKETEESSFCKQGGSAAETRCGCRGGVQFWGLKRELEEDQADKSDFGGRCGGKPGRLSSQGGCAAGIGNRQDLGVRVRELKGLRRRSCGGEGNFGCVGAESFILFYHKSILKRNMFPGCSSKEWKGSVYWKSEGSSLLVIPVLHIETKDYLISMEKKSQIYNICLGVANPVTAPITTQFQNNYKFCYYITTQNQSSLIKIKQQKYCLLFYFHSFISFLVYLPHKRHRLTEFKSQSFSQMLSSDSKKPLKIHCSYLLFSMILHYTNLIGWIWWRNPPFILKSEGFLLQGSLRDFLLVRFCWRNVSAQHHFSVCTIHVVLELATSPGTCIYSCITFFISKSTLLPEHSTKRILIQSSGSLPLFPLSSFFYFSSSHNYSPLPLFRILNYYFPVLLHPLFNSWLTHKVTQACHVPCSIPIQSILPYPCNCCLSSSCKDCHVHVLICSHLLCAFGIEGNILTNIEIYGSVQGVLGAWTTFIGHKFLG</sequence>
<feature type="transmembrane region" description="Helical" evidence="2">
    <location>
        <begin position="1626"/>
        <end position="1644"/>
    </location>
</feature>